<proteinExistence type="predicted"/>
<evidence type="ECO:0000313" key="5">
    <source>
        <dbReference type="Proteomes" id="UP000598271"/>
    </source>
</evidence>
<dbReference type="EMBL" id="BMXF01000004">
    <property type="protein sequence ID" value="GHB82123.1"/>
    <property type="molecule type" value="Genomic_DNA"/>
</dbReference>
<accession>A0A8J3DC51</accession>
<dbReference type="Pfam" id="PF04336">
    <property type="entry name" value="ACP_PD"/>
    <property type="match status" value="1"/>
</dbReference>
<keyword evidence="2" id="KW-0378">Hydrolase</keyword>
<evidence type="ECO:0000256" key="2">
    <source>
        <dbReference type="ARBA" id="ARBA00022801"/>
    </source>
</evidence>
<keyword evidence="5" id="KW-1185">Reference proteome</keyword>
<dbReference type="Proteomes" id="UP000598271">
    <property type="component" value="Unassembled WGS sequence"/>
</dbReference>
<dbReference type="GO" id="GO:0008770">
    <property type="term" value="F:[acyl-carrier-protein] phosphodiesterase activity"/>
    <property type="evidence" value="ECO:0007669"/>
    <property type="project" value="InterPro"/>
</dbReference>
<dbReference type="PANTHER" id="PTHR38764:SF1">
    <property type="entry name" value="ACYL CARRIER PROTEIN PHOSPHODIESTERASE"/>
    <property type="match status" value="1"/>
</dbReference>
<dbReference type="InterPro" id="IPR007431">
    <property type="entry name" value="ACP_PD"/>
</dbReference>
<keyword evidence="3" id="KW-0443">Lipid metabolism</keyword>
<gene>
    <name evidence="4" type="ORF">GCM10007390_41510</name>
</gene>
<dbReference type="RefSeq" id="WP_189566807.1">
    <property type="nucleotide sequence ID" value="NZ_BMXF01000004.1"/>
</dbReference>
<dbReference type="PIRSF" id="PIRSF011489">
    <property type="entry name" value="DUF479"/>
    <property type="match status" value="1"/>
</dbReference>
<sequence length="198" mass="22969">MNFLAHVALSGEREGILMGNYVGDFIKGQLTELRTESWPADFRLGVELHRFIDNFTDTNQGVLQAKRIVAIKHPKVAGVALDIYFDYFLANHFSKFYQEDLAGFVMGSYEIIQRNRQLIPAAMLSMAEAMIRHDWLLNYKDISGIKRSFDGLSRRFAFMGAIKGAEEELQRNQQIYQDAFMEFYPKLKRACEKFIENY</sequence>
<keyword evidence="1" id="KW-0444">Lipid biosynthesis</keyword>
<dbReference type="AlphaFoldDB" id="A0A8J3DC51"/>
<evidence type="ECO:0000256" key="3">
    <source>
        <dbReference type="ARBA" id="ARBA00023098"/>
    </source>
</evidence>
<dbReference type="PANTHER" id="PTHR38764">
    <property type="entry name" value="ACYL CARRIER PROTEIN PHOSPHODIESTERASE"/>
    <property type="match status" value="1"/>
</dbReference>
<organism evidence="4 5">
    <name type="scientific">Persicitalea jodogahamensis</name>
    <dbReference type="NCBI Taxonomy" id="402147"/>
    <lineage>
        <taxon>Bacteria</taxon>
        <taxon>Pseudomonadati</taxon>
        <taxon>Bacteroidota</taxon>
        <taxon>Cytophagia</taxon>
        <taxon>Cytophagales</taxon>
        <taxon>Spirosomataceae</taxon>
        <taxon>Persicitalea</taxon>
    </lineage>
</organism>
<evidence type="ECO:0000256" key="1">
    <source>
        <dbReference type="ARBA" id="ARBA00022516"/>
    </source>
</evidence>
<comment type="caution">
    <text evidence="4">The sequence shown here is derived from an EMBL/GenBank/DDBJ whole genome shotgun (WGS) entry which is preliminary data.</text>
</comment>
<protein>
    <submittedName>
        <fullName evidence="4">ACP phosphodiesterase</fullName>
    </submittedName>
</protein>
<reference evidence="4 5" key="1">
    <citation type="journal article" date="2014" name="Int. J. Syst. Evol. Microbiol.">
        <title>Complete genome sequence of Corynebacterium casei LMG S-19264T (=DSM 44701T), isolated from a smear-ripened cheese.</title>
        <authorList>
            <consortium name="US DOE Joint Genome Institute (JGI-PGF)"/>
            <person name="Walter F."/>
            <person name="Albersmeier A."/>
            <person name="Kalinowski J."/>
            <person name="Ruckert C."/>
        </authorList>
    </citation>
    <scope>NUCLEOTIDE SEQUENCE [LARGE SCALE GENOMIC DNA]</scope>
    <source>
        <strain evidence="4 5">KCTC 12866</strain>
    </source>
</reference>
<name>A0A8J3DC51_9BACT</name>
<dbReference type="GO" id="GO:0006633">
    <property type="term" value="P:fatty acid biosynthetic process"/>
    <property type="evidence" value="ECO:0007669"/>
    <property type="project" value="InterPro"/>
</dbReference>
<evidence type="ECO:0000313" key="4">
    <source>
        <dbReference type="EMBL" id="GHB82123.1"/>
    </source>
</evidence>